<feature type="region of interest" description="Disordered" evidence="1">
    <location>
        <begin position="101"/>
        <end position="122"/>
    </location>
</feature>
<dbReference type="OrthoDB" id="3230070at2759"/>
<reference evidence="2 3" key="1">
    <citation type="journal article" date="2019" name="Nat. Ecol. Evol.">
        <title>Megaphylogeny resolves global patterns of mushroom evolution.</title>
        <authorList>
            <person name="Varga T."/>
            <person name="Krizsan K."/>
            <person name="Foldi C."/>
            <person name="Dima B."/>
            <person name="Sanchez-Garcia M."/>
            <person name="Sanchez-Ramirez S."/>
            <person name="Szollosi G.J."/>
            <person name="Szarkandi J.G."/>
            <person name="Papp V."/>
            <person name="Albert L."/>
            <person name="Andreopoulos W."/>
            <person name="Angelini C."/>
            <person name="Antonin V."/>
            <person name="Barry K.W."/>
            <person name="Bougher N.L."/>
            <person name="Buchanan P."/>
            <person name="Buyck B."/>
            <person name="Bense V."/>
            <person name="Catcheside P."/>
            <person name="Chovatia M."/>
            <person name="Cooper J."/>
            <person name="Damon W."/>
            <person name="Desjardin D."/>
            <person name="Finy P."/>
            <person name="Geml J."/>
            <person name="Haridas S."/>
            <person name="Hughes K."/>
            <person name="Justo A."/>
            <person name="Karasinski D."/>
            <person name="Kautmanova I."/>
            <person name="Kiss B."/>
            <person name="Kocsube S."/>
            <person name="Kotiranta H."/>
            <person name="LaButti K.M."/>
            <person name="Lechner B.E."/>
            <person name="Liimatainen K."/>
            <person name="Lipzen A."/>
            <person name="Lukacs Z."/>
            <person name="Mihaltcheva S."/>
            <person name="Morgado L.N."/>
            <person name="Niskanen T."/>
            <person name="Noordeloos M.E."/>
            <person name="Ohm R.A."/>
            <person name="Ortiz-Santana B."/>
            <person name="Ovrebo C."/>
            <person name="Racz N."/>
            <person name="Riley R."/>
            <person name="Savchenko A."/>
            <person name="Shiryaev A."/>
            <person name="Soop K."/>
            <person name="Spirin V."/>
            <person name="Szebenyi C."/>
            <person name="Tomsovsky M."/>
            <person name="Tulloss R.E."/>
            <person name="Uehling J."/>
            <person name="Grigoriev I.V."/>
            <person name="Vagvolgyi C."/>
            <person name="Papp T."/>
            <person name="Martin F.M."/>
            <person name="Miettinen O."/>
            <person name="Hibbett D.S."/>
            <person name="Nagy L.G."/>
        </authorList>
    </citation>
    <scope>NUCLEOTIDE SEQUENCE [LARGE SCALE GENOMIC DNA]</scope>
    <source>
        <strain evidence="2 3">CBS 309.79</strain>
    </source>
</reference>
<gene>
    <name evidence="2" type="ORF">BDV98DRAFT_513653</name>
</gene>
<proteinExistence type="predicted"/>
<evidence type="ECO:0000256" key="1">
    <source>
        <dbReference type="SAM" id="MobiDB-lite"/>
    </source>
</evidence>
<dbReference type="AlphaFoldDB" id="A0A5C3QBM5"/>
<dbReference type="Proteomes" id="UP000305067">
    <property type="component" value="Unassembled WGS sequence"/>
</dbReference>
<evidence type="ECO:0000313" key="2">
    <source>
        <dbReference type="EMBL" id="TFK97568.1"/>
    </source>
</evidence>
<evidence type="ECO:0000313" key="3">
    <source>
        <dbReference type="Proteomes" id="UP000305067"/>
    </source>
</evidence>
<feature type="compositionally biased region" description="Basic and acidic residues" evidence="1">
    <location>
        <begin position="112"/>
        <end position="122"/>
    </location>
</feature>
<organism evidence="2 3">
    <name type="scientific">Pterulicium gracile</name>
    <dbReference type="NCBI Taxonomy" id="1884261"/>
    <lineage>
        <taxon>Eukaryota</taxon>
        <taxon>Fungi</taxon>
        <taxon>Dikarya</taxon>
        <taxon>Basidiomycota</taxon>
        <taxon>Agaricomycotina</taxon>
        <taxon>Agaricomycetes</taxon>
        <taxon>Agaricomycetidae</taxon>
        <taxon>Agaricales</taxon>
        <taxon>Pleurotineae</taxon>
        <taxon>Pterulaceae</taxon>
        <taxon>Pterulicium</taxon>
    </lineage>
</organism>
<dbReference type="EMBL" id="ML178846">
    <property type="protein sequence ID" value="TFK97568.1"/>
    <property type="molecule type" value="Genomic_DNA"/>
</dbReference>
<name>A0A5C3QBM5_9AGAR</name>
<keyword evidence="3" id="KW-1185">Reference proteome</keyword>
<protein>
    <submittedName>
        <fullName evidence="2">Uncharacterized protein</fullName>
    </submittedName>
</protein>
<dbReference type="STRING" id="1884261.A0A5C3QBM5"/>
<sequence>MKALCENHKLFSRVTQCCTGHWFSGEYYHEFIPAESIMCKCNSNSYHNRAHVLQECPDHLGHQWILRKASEDISLPEILGTPKGIKALAKFLKATGAFTKAGRPLPASDLPIYKDEPEPKADPELLEIL</sequence>
<accession>A0A5C3QBM5</accession>